<dbReference type="STRING" id="1903181.BTN85_0777"/>
<dbReference type="EMBL" id="MSDW01000001">
    <property type="protein sequence ID" value="OKY78289.1"/>
    <property type="molecule type" value="Genomic_DNA"/>
</dbReference>
<protein>
    <submittedName>
        <fullName evidence="2">Uncharacterized protein</fullName>
    </submittedName>
</protein>
<name>A0A1Q6DV91_METT1</name>
<proteinExistence type="predicted"/>
<keyword evidence="1" id="KW-1133">Transmembrane helix</keyword>
<accession>A0A1Q6DV91</accession>
<evidence type="ECO:0000256" key="1">
    <source>
        <dbReference type="SAM" id="Phobius"/>
    </source>
</evidence>
<organism evidence="2 3">
    <name type="scientific">Methanohalarchaeum thermophilum</name>
    <dbReference type="NCBI Taxonomy" id="1903181"/>
    <lineage>
        <taxon>Archaea</taxon>
        <taxon>Methanobacteriati</taxon>
        <taxon>Methanobacteriota</taxon>
        <taxon>Methanonatronarchaeia</taxon>
        <taxon>Methanonatronarchaeales</taxon>
        <taxon>Methanonatronarchaeaceae</taxon>
        <taxon>Candidatus Methanohalarchaeum</taxon>
    </lineage>
</organism>
<keyword evidence="1" id="KW-0812">Transmembrane</keyword>
<gene>
    <name evidence="2" type="ORF">BTN85_0777</name>
</gene>
<evidence type="ECO:0000313" key="3">
    <source>
        <dbReference type="Proteomes" id="UP000185744"/>
    </source>
</evidence>
<dbReference type="AlphaFoldDB" id="A0A1Q6DV91"/>
<dbReference type="Proteomes" id="UP000185744">
    <property type="component" value="Unassembled WGS sequence"/>
</dbReference>
<feature type="transmembrane region" description="Helical" evidence="1">
    <location>
        <begin position="16"/>
        <end position="35"/>
    </location>
</feature>
<keyword evidence="3" id="KW-1185">Reference proteome</keyword>
<comment type="caution">
    <text evidence="2">The sequence shown here is derived from an EMBL/GenBank/DDBJ whole genome shotgun (WGS) entry which is preliminary data.</text>
</comment>
<evidence type="ECO:0000313" key="2">
    <source>
        <dbReference type="EMBL" id="OKY78289.1"/>
    </source>
</evidence>
<reference evidence="2" key="1">
    <citation type="submission" date="2016-12" db="EMBL/GenBank/DDBJ databases">
        <title>Discovery of methanogenic haloarchaea.</title>
        <authorList>
            <person name="Sorokin D.Y."/>
            <person name="Makarova K.S."/>
            <person name="Abbas B."/>
            <person name="Ferrer M."/>
            <person name="Golyshin P.N."/>
        </authorList>
    </citation>
    <scope>NUCLEOTIDE SEQUENCE [LARGE SCALE GENOMIC DNA]</scope>
    <source>
        <strain evidence="2">HMET1</strain>
    </source>
</reference>
<dbReference type="InParanoid" id="A0A1Q6DV91"/>
<keyword evidence="1" id="KW-0472">Membrane</keyword>
<sequence length="84" mass="9396">MLSLFGFGLILKEAKYIIHLLVFLFLVIVLAPLVIDPISILSIPISSIPSEIVVWWGEKITNALIWILEGISDKLVEIIKQALI</sequence>